<organism evidence="3 4">
    <name type="scientific">Amanita muscaria (strain Koide BX008)</name>
    <dbReference type="NCBI Taxonomy" id="946122"/>
    <lineage>
        <taxon>Eukaryota</taxon>
        <taxon>Fungi</taxon>
        <taxon>Dikarya</taxon>
        <taxon>Basidiomycota</taxon>
        <taxon>Agaricomycotina</taxon>
        <taxon>Agaricomycetes</taxon>
        <taxon>Agaricomycetidae</taxon>
        <taxon>Agaricales</taxon>
        <taxon>Pluteineae</taxon>
        <taxon>Amanitaceae</taxon>
        <taxon>Amanita</taxon>
    </lineage>
</organism>
<dbReference type="InParanoid" id="A0A0C2T7P8"/>
<dbReference type="GO" id="GO:0005524">
    <property type="term" value="F:ATP binding"/>
    <property type="evidence" value="ECO:0007669"/>
    <property type="project" value="UniProtKB-KW"/>
</dbReference>
<dbReference type="AlphaFoldDB" id="A0A0C2T7P8"/>
<evidence type="ECO:0000259" key="2">
    <source>
        <dbReference type="Pfam" id="PF05970"/>
    </source>
</evidence>
<keyword evidence="1" id="KW-0347">Helicase</keyword>
<dbReference type="EMBL" id="KN818268">
    <property type="protein sequence ID" value="KIL62629.1"/>
    <property type="molecule type" value="Genomic_DNA"/>
</dbReference>
<dbReference type="GO" id="GO:0006281">
    <property type="term" value="P:DNA repair"/>
    <property type="evidence" value="ECO:0007669"/>
    <property type="project" value="UniProtKB-KW"/>
</dbReference>
<dbReference type="Pfam" id="PF05970">
    <property type="entry name" value="PIF1"/>
    <property type="match status" value="1"/>
</dbReference>
<keyword evidence="1" id="KW-0067">ATP-binding</keyword>
<gene>
    <name evidence="3" type="ORF">M378DRAFT_52016</name>
</gene>
<sequence>SEARVRKLAEQWEKVRYLIVDEYSMISREFLAALSKMLNVLFKHLNKENHDLPFGGINKRSALYFPTSGQDNEQQNAGSELYRQFTTVVILKKQMRIRDLEWQGVLQRARHGKCGEADLELLRQMQIGTSVTFLVTPRNAVRKKWNSAAVRQHCKQENRQLLRCPAEDTKRGQGSLSPAERFTLLKRRFEAKLEEEILLANGMQVMLVTNIQTGFDMANGARGVVHGILLDPREPEGVSGESERLLLFPPACVLVKLDRMR</sequence>
<comment type="catalytic activity">
    <reaction evidence="1">
        <text>ATP + H2O = ADP + phosphate + H(+)</text>
        <dbReference type="Rhea" id="RHEA:13065"/>
        <dbReference type="ChEBI" id="CHEBI:15377"/>
        <dbReference type="ChEBI" id="CHEBI:15378"/>
        <dbReference type="ChEBI" id="CHEBI:30616"/>
        <dbReference type="ChEBI" id="CHEBI:43474"/>
        <dbReference type="ChEBI" id="CHEBI:456216"/>
        <dbReference type="EC" id="5.6.2.3"/>
    </reaction>
</comment>
<evidence type="ECO:0000313" key="3">
    <source>
        <dbReference type="EMBL" id="KIL62629.1"/>
    </source>
</evidence>
<dbReference type="OrthoDB" id="2986975at2759"/>
<dbReference type="GO" id="GO:0043139">
    <property type="term" value="F:5'-3' DNA helicase activity"/>
    <property type="evidence" value="ECO:0007669"/>
    <property type="project" value="UniProtKB-EC"/>
</dbReference>
<dbReference type="GO" id="GO:0016787">
    <property type="term" value="F:hydrolase activity"/>
    <property type="evidence" value="ECO:0007669"/>
    <property type="project" value="UniProtKB-KW"/>
</dbReference>
<feature type="non-terminal residue" evidence="3">
    <location>
        <position position="261"/>
    </location>
</feature>
<keyword evidence="1" id="KW-0233">DNA recombination</keyword>
<feature type="non-terminal residue" evidence="3">
    <location>
        <position position="1"/>
    </location>
</feature>
<feature type="domain" description="DNA helicase Pif1-like DEAD-box helicase" evidence="2">
    <location>
        <begin position="4"/>
        <end position="58"/>
    </location>
</feature>
<dbReference type="InterPro" id="IPR051055">
    <property type="entry name" value="PIF1_helicase"/>
</dbReference>
<reference evidence="3 4" key="1">
    <citation type="submission" date="2014-04" db="EMBL/GenBank/DDBJ databases">
        <title>Evolutionary Origins and Diversification of the Mycorrhizal Mutualists.</title>
        <authorList>
            <consortium name="DOE Joint Genome Institute"/>
            <consortium name="Mycorrhizal Genomics Consortium"/>
            <person name="Kohler A."/>
            <person name="Kuo A."/>
            <person name="Nagy L.G."/>
            <person name="Floudas D."/>
            <person name="Copeland A."/>
            <person name="Barry K.W."/>
            <person name="Cichocki N."/>
            <person name="Veneault-Fourrey C."/>
            <person name="LaButti K."/>
            <person name="Lindquist E.A."/>
            <person name="Lipzen A."/>
            <person name="Lundell T."/>
            <person name="Morin E."/>
            <person name="Murat C."/>
            <person name="Riley R."/>
            <person name="Ohm R."/>
            <person name="Sun H."/>
            <person name="Tunlid A."/>
            <person name="Henrissat B."/>
            <person name="Grigoriev I.V."/>
            <person name="Hibbett D.S."/>
            <person name="Martin F."/>
        </authorList>
    </citation>
    <scope>NUCLEOTIDE SEQUENCE [LARGE SCALE GENOMIC DNA]</scope>
    <source>
        <strain evidence="3 4">Koide BX008</strain>
    </source>
</reference>
<dbReference type="GO" id="GO:0000723">
    <property type="term" value="P:telomere maintenance"/>
    <property type="evidence" value="ECO:0007669"/>
    <property type="project" value="InterPro"/>
</dbReference>
<dbReference type="EC" id="5.6.2.3" evidence="1"/>
<dbReference type="PANTHER" id="PTHR47642">
    <property type="entry name" value="ATP-DEPENDENT DNA HELICASE"/>
    <property type="match status" value="1"/>
</dbReference>
<keyword evidence="1" id="KW-0547">Nucleotide-binding</keyword>
<keyword evidence="1" id="KW-0234">DNA repair</keyword>
<comment type="cofactor">
    <cofactor evidence="1">
        <name>Mg(2+)</name>
        <dbReference type="ChEBI" id="CHEBI:18420"/>
    </cofactor>
</comment>
<protein>
    <recommendedName>
        <fullName evidence="1">ATP-dependent DNA helicase</fullName>
        <ecNumber evidence="1">5.6.2.3</ecNumber>
    </recommendedName>
</protein>
<dbReference type="STRING" id="946122.A0A0C2T7P8"/>
<evidence type="ECO:0000256" key="1">
    <source>
        <dbReference type="RuleBase" id="RU363044"/>
    </source>
</evidence>
<comment type="similarity">
    <text evidence="1">Belongs to the helicase family.</text>
</comment>
<accession>A0A0C2T7P8</accession>
<keyword evidence="4" id="KW-1185">Reference proteome</keyword>
<dbReference type="InterPro" id="IPR010285">
    <property type="entry name" value="DNA_helicase_pif1-like_DEAD"/>
</dbReference>
<dbReference type="Proteomes" id="UP000054549">
    <property type="component" value="Unassembled WGS sequence"/>
</dbReference>
<dbReference type="HOGENOM" id="CLU_084958_0_0_1"/>
<evidence type="ECO:0000313" key="4">
    <source>
        <dbReference type="Proteomes" id="UP000054549"/>
    </source>
</evidence>
<keyword evidence="1" id="KW-0378">Hydrolase</keyword>
<proteinExistence type="inferred from homology"/>
<name>A0A0C2T7P8_AMAMK</name>
<keyword evidence="1" id="KW-0227">DNA damage</keyword>
<dbReference type="GO" id="GO:0006310">
    <property type="term" value="P:DNA recombination"/>
    <property type="evidence" value="ECO:0007669"/>
    <property type="project" value="UniProtKB-KW"/>
</dbReference>